<dbReference type="STRING" id="1109412.BN1221_00237c"/>
<accession>A0A0G4JPL0</accession>
<gene>
    <name evidence="3" type="ORF">BIY26_02145</name>
    <name evidence="2" type="ORF">BN1221_00237c</name>
</gene>
<dbReference type="PANTHER" id="PTHR41983:SF2">
    <property type="entry name" value="SHORT-CHAIN FATTY ACID TRANSPORTER-RELATED"/>
    <property type="match status" value="1"/>
</dbReference>
<protein>
    <submittedName>
        <fullName evidence="2">Short chain fatty acids transporter</fullName>
    </submittedName>
    <submittedName>
        <fullName evidence="3">TIGR00366 family protein</fullName>
    </submittedName>
</protein>
<dbReference type="EMBL" id="CGIG01000001">
    <property type="protein sequence ID" value="CPR13833.1"/>
    <property type="molecule type" value="Genomic_DNA"/>
</dbReference>
<feature type="transmembrane region" description="Helical" evidence="1">
    <location>
        <begin position="20"/>
        <end position="41"/>
    </location>
</feature>
<dbReference type="Proteomes" id="UP000285972">
    <property type="component" value="Unassembled WGS sequence"/>
</dbReference>
<evidence type="ECO:0000313" key="4">
    <source>
        <dbReference type="Proteomes" id="UP000044377"/>
    </source>
</evidence>
<dbReference type="GO" id="GO:0005886">
    <property type="term" value="C:plasma membrane"/>
    <property type="evidence" value="ECO:0007669"/>
    <property type="project" value="TreeGrafter"/>
</dbReference>
<evidence type="ECO:0000313" key="2">
    <source>
        <dbReference type="EMBL" id="CPR13833.1"/>
    </source>
</evidence>
<keyword evidence="1" id="KW-0812">Transmembrane</keyword>
<dbReference type="Pfam" id="PF02667">
    <property type="entry name" value="SCFA_trans"/>
    <property type="match status" value="1"/>
</dbReference>
<dbReference type="PANTHER" id="PTHR41983">
    <property type="entry name" value="SHORT-CHAIN FATTY ACID TRANSPORTER-RELATED"/>
    <property type="match status" value="1"/>
</dbReference>
<feature type="transmembrane region" description="Helical" evidence="1">
    <location>
        <begin position="95"/>
        <end position="124"/>
    </location>
</feature>
<dbReference type="InterPro" id="IPR006160">
    <property type="entry name" value="SCFA_transpt_AtoE"/>
</dbReference>
<dbReference type="RefSeq" id="WP_048635756.1">
    <property type="nucleotide sequence ID" value="NZ_CGIG01000001.1"/>
</dbReference>
<evidence type="ECO:0000256" key="1">
    <source>
        <dbReference type="SAM" id="Phobius"/>
    </source>
</evidence>
<reference evidence="4" key="2">
    <citation type="submission" date="2015-01" db="EMBL/GenBank/DDBJ databases">
        <authorList>
            <person name="Paterson Steve"/>
        </authorList>
    </citation>
    <scope>NUCLEOTIDE SEQUENCE [LARGE SCALE GENOMIC DNA]</scope>
    <source>
        <strain evidence="4">OBR1</strain>
    </source>
</reference>
<keyword evidence="4" id="KW-1185">Reference proteome</keyword>
<dbReference type="GeneID" id="70907641"/>
<dbReference type="EMBL" id="MJLX01000003">
    <property type="protein sequence ID" value="RLM28992.1"/>
    <property type="molecule type" value="Genomic_DNA"/>
</dbReference>
<dbReference type="NCBIfam" id="TIGR00366">
    <property type="entry name" value="TIGR00366 family protein"/>
    <property type="match status" value="1"/>
</dbReference>
<feature type="transmembrane region" description="Helical" evidence="1">
    <location>
        <begin position="53"/>
        <end position="75"/>
    </location>
</feature>
<evidence type="ECO:0000313" key="5">
    <source>
        <dbReference type="Proteomes" id="UP000285972"/>
    </source>
</evidence>
<dbReference type="InterPro" id="IPR006161">
    <property type="entry name" value="CHP00366"/>
</dbReference>
<reference evidence="2" key="1">
    <citation type="submission" date="2015-01" db="EMBL/GenBank/DDBJ databases">
        <authorList>
            <person name="Xiang T."/>
            <person name="Song Y."/>
            <person name="Huang L."/>
            <person name="Wang B."/>
            <person name="Wu P."/>
        </authorList>
    </citation>
    <scope>NUCLEOTIDE SEQUENCE [LARGE SCALE GENOMIC DNA]</scope>
    <source>
        <strain evidence="2">OBR1</strain>
    </source>
</reference>
<reference evidence="3 5" key="3">
    <citation type="submission" date="2016-09" db="EMBL/GenBank/DDBJ databases">
        <authorList>
            <person name="Doonan J."/>
            <person name="Pachebat J.A."/>
            <person name="Golyshin P.N."/>
            <person name="Denman S."/>
            <person name="Mcdonald J.E."/>
        </authorList>
    </citation>
    <scope>NUCLEOTIDE SEQUENCE [LARGE SCALE GENOMIC DNA]</scope>
    <source>
        <strain evidence="3 5">FRB141</strain>
    </source>
</reference>
<dbReference type="AlphaFoldDB" id="A0A0G4JPL0"/>
<dbReference type="Proteomes" id="UP000044377">
    <property type="component" value="Unassembled WGS sequence"/>
</dbReference>
<name>A0A0G4JPL0_9GAMM</name>
<keyword evidence="1" id="KW-1133">Transmembrane helix</keyword>
<evidence type="ECO:0000313" key="3">
    <source>
        <dbReference type="EMBL" id="RLM28992.1"/>
    </source>
</evidence>
<proteinExistence type="predicted"/>
<feature type="transmembrane region" description="Helical" evidence="1">
    <location>
        <begin position="418"/>
        <end position="439"/>
    </location>
</feature>
<feature type="transmembrane region" description="Helical" evidence="1">
    <location>
        <begin position="245"/>
        <end position="263"/>
    </location>
</feature>
<keyword evidence="1" id="KW-0472">Membrane</keyword>
<sequence length="440" mass="47540">MIGKISRGMTTVVSRYLPDPLIFAMLLTILMFIIGLTFTPHTPMDMVKMWGDGFWNLLGFGMQMALIIVTGHALASSPPVKRVLKNIASLAKTPVQGVMLVTFFGLVACVINWGFGLIVGAMFAREVARRVPGSDYPLLIACAYIGFLSWGGGFSGSMPLLAATPGNPVEHIAGIIPISETLLTGYNFFITIGLIVVMPFVTRMMMPKSENVIAIDPALLEEEPDFQKKLPANASIAEKLEESRIITLIIVALGVAYLGMYFWQNGFNITINTVNLMFLIGGMLLHKTPMAYMRAISAAARSTSGILVQFPFYAGIQLMMEHSGLGGMITEWFINIANKDTFPVMAFFSSALINFSVPSGGGHWVIQGPFVLPAAQALGADLGKATMAIAYGEQWMNMAQPFWALPALAIAGLGVRDIMGYCVTALLFSGVIFVIGLTLL</sequence>
<feature type="transmembrane region" description="Helical" evidence="1">
    <location>
        <begin position="182"/>
        <end position="201"/>
    </location>
</feature>
<organism evidence="2 4">
    <name type="scientific">Brenneria goodwinii</name>
    <dbReference type="NCBI Taxonomy" id="1109412"/>
    <lineage>
        <taxon>Bacteria</taxon>
        <taxon>Pseudomonadati</taxon>
        <taxon>Pseudomonadota</taxon>
        <taxon>Gammaproteobacteria</taxon>
        <taxon>Enterobacterales</taxon>
        <taxon>Pectobacteriaceae</taxon>
        <taxon>Brenneria</taxon>
    </lineage>
</organism>
<feature type="transmembrane region" description="Helical" evidence="1">
    <location>
        <begin position="136"/>
        <end position="162"/>
    </location>
</feature>
<feature type="transmembrane region" description="Helical" evidence="1">
    <location>
        <begin position="269"/>
        <end position="286"/>
    </location>
</feature>
<dbReference type="KEGG" id="bgj:AWC36_12590"/>
<dbReference type="OrthoDB" id="9342495at2"/>